<dbReference type="PANTHER" id="PTHR30270">
    <property type="entry name" value="THIAMINE-MONOPHOSPHATE KINASE"/>
    <property type="match status" value="1"/>
</dbReference>
<dbReference type="Gene3D" id="3.30.1330.10">
    <property type="entry name" value="PurM-like, N-terminal domain"/>
    <property type="match status" value="1"/>
</dbReference>
<gene>
    <name evidence="2" type="ORF">METZ01_LOCUS248540</name>
</gene>
<dbReference type="SUPFAM" id="SSF55326">
    <property type="entry name" value="PurM N-terminal domain-like"/>
    <property type="match status" value="1"/>
</dbReference>
<dbReference type="GO" id="GO:0009228">
    <property type="term" value="P:thiamine biosynthetic process"/>
    <property type="evidence" value="ECO:0007669"/>
    <property type="project" value="InterPro"/>
</dbReference>
<dbReference type="Pfam" id="PF00586">
    <property type="entry name" value="AIRS"/>
    <property type="match status" value="1"/>
</dbReference>
<dbReference type="GO" id="GO:0009030">
    <property type="term" value="F:thiamine-phosphate kinase activity"/>
    <property type="evidence" value="ECO:0007669"/>
    <property type="project" value="InterPro"/>
</dbReference>
<feature type="domain" description="PurM-like N-terminal" evidence="1">
    <location>
        <begin position="6"/>
        <end position="116"/>
    </location>
</feature>
<feature type="non-terminal residue" evidence="2">
    <location>
        <position position="160"/>
    </location>
</feature>
<name>A0A382I7U1_9ZZZZ</name>
<dbReference type="InterPro" id="IPR036921">
    <property type="entry name" value="PurM-like_N_sf"/>
</dbReference>
<dbReference type="InterPro" id="IPR036676">
    <property type="entry name" value="PurM-like_C_sf"/>
</dbReference>
<dbReference type="PANTHER" id="PTHR30270:SF0">
    <property type="entry name" value="THIAMINE-MONOPHOSPHATE KINASE"/>
    <property type="match status" value="1"/>
</dbReference>
<dbReference type="CDD" id="cd02194">
    <property type="entry name" value="ThiL"/>
    <property type="match status" value="1"/>
</dbReference>
<accession>A0A382I7U1</accession>
<dbReference type="AlphaFoldDB" id="A0A382I7U1"/>
<protein>
    <recommendedName>
        <fullName evidence="1">PurM-like N-terminal domain-containing protein</fullName>
    </recommendedName>
</protein>
<dbReference type="InterPro" id="IPR006283">
    <property type="entry name" value="ThiL-like"/>
</dbReference>
<evidence type="ECO:0000259" key="1">
    <source>
        <dbReference type="Pfam" id="PF00586"/>
    </source>
</evidence>
<organism evidence="2">
    <name type="scientific">marine metagenome</name>
    <dbReference type="NCBI Taxonomy" id="408172"/>
    <lineage>
        <taxon>unclassified sequences</taxon>
        <taxon>metagenomes</taxon>
        <taxon>ecological metagenomes</taxon>
    </lineage>
</organism>
<dbReference type="InterPro" id="IPR016188">
    <property type="entry name" value="PurM-like_N"/>
</dbReference>
<dbReference type="Gene3D" id="3.90.650.10">
    <property type="entry name" value="PurM-like C-terminal domain"/>
    <property type="match status" value="1"/>
</dbReference>
<feature type="non-terminal residue" evidence="2">
    <location>
        <position position="1"/>
    </location>
</feature>
<sequence length="160" mass="16328">VVLGPGDDCAVLAFPGDTEVCVSTDTLIEEVHFPANCSAAMVASRLVGSNLSDLAAMGAVPHSCLIAMTMPEADPDWLAEFSETLSQLIDQYGLALVGGNISRGELSITMTVLGTVPVGEALTRQGARPGDSIYVTGTLGDAGQGLTHLLSGRDPGGVLT</sequence>
<dbReference type="SUPFAM" id="SSF56042">
    <property type="entry name" value="PurM C-terminal domain-like"/>
    <property type="match status" value="1"/>
</dbReference>
<dbReference type="EMBL" id="UINC01065724">
    <property type="protein sequence ID" value="SVB95686.1"/>
    <property type="molecule type" value="Genomic_DNA"/>
</dbReference>
<evidence type="ECO:0000313" key="2">
    <source>
        <dbReference type="EMBL" id="SVB95686.1"/>
    </source>
</evidence>
<proteinExistence type="predicted"/>
<reference evidence="2" key="1">
    <citation type="submission" date="2018-05" db="EMBL/GenBank/DDBJ databases">
        <authorList>
            <person name="Lanie J.A."/>
            <person name="Ng W.-L."/>
            <person name="Kazmierczak K.M."/>
            <person name="Andrzejewski T.M."/>
            <person name="Davidsen T.M."/>
            <person name="Wayne K.J."/>
            <person name="Tettelin H."/>
            <person name="Glass J.I."/>
            <person name="Rusch D."/>
            <person name="Podicherti R."/>
            <person name="Tsui H.-C.T."/>
            <person name="Winkler M.E."/>
        </authorList>
    </citation>
    <scope>NUCLEOTIDE SEQUENCE</scope>
</reference>